<dbReference type="SUPFAM" id="SSF56176">
    <property type="entry name" value="FAD-binding/transporter-associated domain-like"/>
    <property type="match status" value="1"/>
</dbReference>
<dbReference type="InterPro" id="IPR016164">
    <property type="entry name" value="FAD-linked_Oxase-like_C"/>
</dbReference>
<dbReference type="Pfam" id="PF01565">
    <property type="entry name" value="FAD_binding_4"/>
    <property type="match status" value="1"/>
</dbReference>
<sequence>MPDTPALTHLLDQVRTAVAERTPLQIRGGGSKDFVGSIQPAQLLDTRGHRGILDYAPSELVVTVAAGTPLAELEAVLADKGQCLPFEPPHFAWSSGADTPSPATVGGLVASGLAGPARASAGSVRDYVLGLQCINGQGEHLTFGGQVMKNVAGYDVSRLMVGALGTLGVITEVSLKVLPVAPAEATLVFGLDQANALEQLHRWGGEPLPLNASCWVHDDTAPGGGQDLLFVRLRGAVAAVDAASQKMLAEVPGQRMDTAQAAADWALCRDQRLPFFTPPAPDLVLWRLSVAPTAPVLDLPWPQLVEWQGGLRWLWAPLQAGAQLQAAARQASGNATVFVAARADSTGAGCQFGTKDPAKDAITRRLKAAFDPLGLFNPGRLCADL</sequence>
<evidence type="ECO:0000259" key="3">
    <source>
        <dbReference type="PROSITE" id="PS51387"/>
    </source>
</evidence>
<comment type="caution">
    <text evidence="4">The sequence shown here is derived from an EMBL/GenBank/DDBJ whole genome shotgun (WGS) entry which is preliminary data.</text>
</comment>
<evidence type="ECO:0000313" key="5">
    <source>
        <dbReference type="Proteomes" id="UP001268089"/>
    </source>
</evidence>
<dbReference type="RefSeq" id="WP_310342707.1">
    <property type="nucleotide sequence ID" value="NZ_JAVDXO010000004.1"/>
</dbReference>
<keyword evidence="2" id="KW-0274">FAD</keyword>
<dbReference type="InterPro" id="IPR016169">
    <property type="entry name" value="FAD-bd_PCMH_sub2"/>
</dbReference>
<dbReference type="NCBIfam" id="NF008439">
    <property type="entry name" value="PRK11282.1"/>
    <property type="match status" value="1"/>
</dbReference>
<reference evidence="4 5" key="1">
    <citation type="submission" date="2023-07" db="EMBL/GenBank/DDBJ databases">
        <title>Sorghum-associated microbial communities from plants grown in Nebraska, USA.</title>
        <authorList>
            <person name="Schachtman D."/>
        </authorList>
    </citation>
    <scope>NUCLEOTIDE SEQUENCE [LARGE SCALE GENOMIC DNA]</scope>
    <source>
        <strain evidence="4 5">BE308</strain>
    </source>
</reference>
<proteinExistence type="predicted"/>
<feature type="domain" description="FAD-binding PCMH-type" evidence="3">
    <location>
        <begin position="1"/>
        <end position="180"/>
    </location>
</feature>
<dbReference type="InterPro" id="IPR016166">
    <property type="entry name" value="FAD-bd_PCMH"/>
</dbReference>
<dbReference type="PROSITE" id="PS51387">
    <property type="entry name" value="FAD_PCMH"/>
    <property type="match status" value="1"/>
</dbReference>
<dbReference type="PANTHER" id="PTHR11748">
    <property type="entry name" value="D-LACTATE DEHYDROGENASE"/>
    <property type="match status" value="1"/>
</dbReference>
<dbReference type="SUPFAM" id="SSF55103">
    <property type="entry name" value="FAD-linked oxidases, C-terminal domain"/>
    <property type="match status" value="1"/>
</dbReference>
<dbReference type="PANTHER" id="PTHR11748:SF103">
    <property type="entry name" value="GLYCOLATE OXIDASE SUBUNIT GLCE"/>
    <property type="match status" value="1"/>
</dbReference>
<dbReference type="InterPro" id="IPR036318">
    <property type="entry name" value="FAD-bd_PCMH-like_sf"/>
</dbReference>
<dbReference type="Gene3D" id="3.30.465.10">
    <property type="match status" value="1"/>
</dbReference>
<evidence type="ECO:0000256" key="2">
    <source>
        <dbReference type="ARBA" id="ARBA00022827"/>
    </source>
</evidence>
<dbReference type="Proteomes" id="UP001268089">
    <property type="component" value="Unassembled WGS sequence"/>
</dbReference>
<keyword evidence="1" id="KW-0285">Flavoprotein</keyword>
<accession>A0ABU1ZN85</accession>
<protein>
    <submittedName>
        <fullName evidence="4">Glycolate oxidase FAD binding subunit</fullName>
    </submittedName>
</protein>
<dbReference type="InterPro" id="IPR006094">
    <property type="entry name" value="Oxid_FAD_bind_N"/>
</dbReference>
<organism evidence="4 5">
    <name type="scientific">Rhodoferax saidenbachensis</name>
    <dbReference type="NCBI Taxonomy" id="1484693"/>
    <lineage>
        <taxon>Bacteria</taxon>
        <taxon>Pseudomonadati</taxon>
        <taxon>Pseudomonadota</taxon>
        <taxon>Betaproteobacteria</taxon>
        <taxon>Burkholderiales</taxon>
        <taxon>Comamonadaceae</taxon>
        <taxon>Rhodoferax</taxon>
    </lineage>
</organism>
<evidence type="ECO:0000313" key="4">
    <source>
        <dbReference type="EMBL" id="MDR7306953.1"/>
    </source>
</evidence>
<dbReference type="EMBL" id="JAVDXO010000004">
    <property type="protein sequence ID" value="MDR7306953.1"/>
    <property type="molecule type" value="Genomic_DNA"/>
</dbReference>
<evidence type="ECO:0000256" key="1">
    <source>
        <dbReference type="ARBA" id="ARBA00022630"/>
    </source>
</evidence>
<gene>
    <name evidence="4" type="ORF">J2X15_002239</name>
</gene>
<name>A0ABU1ZN85_9BURK</name>
<keyword evidence="5" id="KW-1185">Reference proteome</keyword>